<evidence type="ECO:0000256" key="1">
    <source>
        <dbReference type="ARBA" id="ARBA00022730"/>
    </source>
</evidence>
<dbReference type="CDD" id="cd00495">
    <property type="entry name" value="Ribosomal_L25_TL5_CTC"/>
    <property type="match status" value="1"/>
</dbReference>
<dbReference type="NCBIfam" id="TIGR00731">
    <property type="entry name" value="bL25_bact_ctc"/>
    <property type="match status" value="1"/>
</dbReference>
<evidence type="ECO:0000259" key="7">
    <source>
        <dbReference type="Pfam" id="PF01386"/>
    </source>
</evidence>
<dbReference type="Proteomes" id="UP000178870">
    <property type="component" value="Unassembled WGS sequence"/>
</dbReference>
<dbReference type="Pfam" id="PF14693">
    <property type="entry name" value="Ribosomal_TL5_C"/>
    <property type="match status" value="1"/>
</dbReference>
<feature type="domain" description="Large ribosomal subunit protein bL25 L25" evidence="7">
    <location>
        <begin position="6"/>
        <end position="91"/>
    </location>
</feature>
<keyword evidence="1 5" id="KW-0699">rRNA-binding</keyword>
<evidence type="ECO:0000256" key="6">
    <source>
        <dbReference type="SAM" id="MobiDB-lite"/>
    </source>
</evidence>
<dbReference type="InterPro" id="IPR037121">
    <property type="entry name" value="Ribosomal_bL25_C"/>
</dbReference>
<accession>A0A1F7YWX0</accession>
<dbReference type="AlphaFoldDB" id="A0A1F7YWX0"/>
<dbReference type="PANTHER" id="PTHR33284">
    <property type="entry name" value="RIBOSOMAL PROTEIN L25/GLN-TRNA SYNTHETASE, ANTI-CODON-BINDING DOMAIN-CONTAINING PROTEIN"/>
    <property type="match status" value="1"/>
</dbReference>
<comment type="function">
    <text evidence="5">This is one of the proteins that binds to the 5S RNA in the ribosome where it forms part of the central protuberance.</text>
</comment>
<proteinExistence type="inferred from homology"/>
<dbReference type="HAMAP" id="MF_01334">
    <property type="entry name" value="Ribosomal_bL25_CTC"/>
    <property type="match status" value="1"/>
</dbReference>
<evidence type="ECO:0000259" key="8">
    <source>
        <dbReference type="Pfam" id="PF14693"/>
    </source>
</evidence>
<feature type="compositionally biased region" description="Basic and acidic residues" evidence="6">
    <location>
        <begin position="211"/>
        <end position="227"/>
    </location>
</feature>
<feature type="domain" description="Large ribosomal subunit protein bL25 beta" evidence="8">
    <location>
        <begin position="100"/>
        <end position="185"/>
    </location>
</feature>
<evidence type="ECO:0000313" key="9">
    <source>
        <dbReference type="EMBL" id="OGM31846.1"/>
    </source>
</evidence>
<evidence type="ECO:0000256" key="2">
    <source>
        <dbReference type="ARBA" id="ARBA00022884"/>
    </source>
</evidence>
<name>A0A1F7YWX0_9BACT</name>
<dbReference type="Gene3D" id="2.40.240.10">
    <property type="entry name" value="Ribosomal Protein L25, Chain P"/>
    <property type="match status" value="1"/>
</dbReference>
<evidence type="ECO:0000256" key="4">
    <source>
        <dbReference type="ARBA" id="ARBA00023274"/>
    </source>
</evidence>
<dbReference type="InterPro" id="IPR020057">
    <property type="entry name" value="Ribosomal_bL25_b-dom"/>
</dbReference>
<sequence length="227" mass="24526">MKTYKLKAEPRKLTGRKVKTLRAQGLVPGNVFGKDVKSFSVQVDLKELNKVYDDAGETGVVDLTTSRKTVPVLISNVQYHPVDATALHVDFRQIDLTKQVTATVPVEITGESPAEKSGIGTVVQQVMELEVEALPADLPEKFEIDVTGLSEVDAAIFIKDLKYDKAKVALTADPEQIVVKVEPPQKEEVAPAVEAVAEEGAEVPVEGEAVEEGKEPAPASEAEKVKK</sequence>
<dbReference type="InterPro" id="IPR001021">
    <property type="entry name" value="Ribosomal_bL25_long"/>
</dbReference>
<dbReference type="EMBL" id="MGGP01000020">
    <property type="protein sequence ID" value="OGM31846.1"/>
    <property type="molecule type" value="Genomic_DNA"/>
</dbReference>
<gene>
    <name evidence="5" type="primary">rplY</name>
    <name evidence="5" type="synonym">ctc</name>
    <name evidence="9" type="ORF">A2803_01005</name>
</gene>
<comment type="similarity">
    <text evidence="5">Belongs to the bacterial ribosomal protein bL25 family. CTC subfamily.</text>
</comment>
<reference evidence="9 10" key="1">
    <citation type="journal article" date="2016" name="Nat. Commun.">
        <title>Thousands of microbial genomes shed light on interconnected biogeochemical processes in an aquifer system.</title>
        <authorList>
            <person name="Anantharaman K."/>
            <person name="Brown C.T."/>
            <person name="Hug L.A."/>
            <person name="Sharon I."/>
            <person name="Castelle C.J."/>
            <person name="Probst A.J."/>
            <person name="Thomas B.C."/>
            <person name="Singh A."/>
            <person name="Wilkins M.J."/>
            <person name="Karaoz U."/>
            <person name="Brodie E.L."/>
            <person name="Williams K.H."/>
            <person name="Hubbard S.S."/>
            <person name="Banfield J.F."/>
        </authorList>
    </citation>
    <scope>NUCLEOTIDE SEQUENCE [LARGE SCALE GENOMIC DNA]</scope>
</reference>
<dbReference type="InterPro" id="IPR020056">
    <property type="entry name" value="Rbsml_bL25/Gln-tRNA_synth_N"/>
</dbReference>
<dbReference type="GO" id="GO:0006412">
    <property type="term" value="P:translation"/>
    <property type="evidence" value="ECO:0007669"/>
    <property type="project" value="UniProtKB-UniRule"/>
</dbReference>
<evidence type="ECO:0000256" key="5">
    <source>
        <dbReference type="HAMAP-Rule" id="MF_01334"/>
    </source>
</evidence>
<dbReference type="PANTHER" id="PTHR33284:SF1">
    <property type="entry name" value="RIBOSOMAL PROTEIN L25_GLN-TRNA SYNTHETASE, ANTI-CODON-BINDING DOMAIN-CONTAINING PROTEIN"/>
    <property type="match status" value="1"/>
</dbReference>
<dbReference type="InterPro" id="IPR011035">
    <property type="entry name" value="Ribosomal_bL25/Gln-tRNA_synth"/>
</dbReference>
<dbReference type="Gene3D" id="2.170.120.20">
    <property type="entry name" value="Ribosomal protein L25, beta domain"/>
    <property type="match status" value="1"/>
</dbReference>
<feature type="region of interest" description="Disordered" evidence="6">
    <location>
        <begin position="198"/>
        <end position="227"/>
    </location>
</feature>
<organism evidence="9 10">
    <name type="scientific">Candidatus Woesebacteria bacterium RIFCSPHIGHO2_01_FULL_44_21</name>
    <dbReference type="NCBI Taxonomy" id="1802503"/>
    <lineage>
        <taxon>Bacteria</taxon>
        <taxon>Candidatus Woeseibacteriota</taxon>
    </lineage>
</organism>
<comment type="subunit">
    <text evidence="5">Part of the 50S ribosomal subunit; part of the 5S rRNA/L5/L18/L25 subcomplex. Contacts the 5S rRNA. Binds to the 5S rRNA independently of L5 and L18.</text>
</comment>
<keyword evidence="4 5" id="KW-0687">Ribonucleoprotein</keyword>
<dbReference type="GO" id="GO:0008097">
    <property type="term" value="F:5S rRNA binding"/>
    <property type="evidence" value="ECO:0007669"/>
    <property type="project" value="InterPro"/>
</dbReference>
<dbReference type="Pfam" id="PF01386">
    <property type="entry name" value="Ribosomal_L25p"/>
    <property type="match status" value="1"/>
</dbReference>
<keyword evidence="3 5" id="KW-0689">Ribosomal protein</keyword>
<evidence type="ECO:0000256" key="3">
    <source>
        <dbReference type="ARBA" id="ARBA00022980"/>
    </source>
</evidence>
<evidence type="ECO:0000313" key="10">
    <source>
        <dbReference type="Proteomes" id="UP000178870"/>
    </source>
</evidence>
<dbReference type="GO" id="GO:0003735">
    <property type="term" value="F:structural constituent of ribosome"/>
    <property type="evidence" value="ECO:0007669"/>
    <property type="project" value="InterPro"/>
</dbReference>
<protein>
    <recommendedName>
        <fullName evidence="5">Large ribosomal subunit protein bL25</fullName>
    </recommendedName>
    <alternativeName>
        <fullName evidence="5">General stress protein CTC</fullName>
    </alternativeName>
</protein>
<dbReference type="InterPro" id="IPR029751">
    <property type="entry name" value="Ribosomal_L25_dom"/>
</dbReference>
<dbReference type="GO" id="GO:0022625">
    <property type="term" value="C:cytosolic large ribosomal subunit"/>
    <property type="evidence" value="ECO:0007669"/>
    <property type="project" value="TreeGrafter"/>
</dbReference>
<dbReference type="SUPFAM" id="SSF50715">
    <property type="entry name" value="Ribosomal protein L25-like"/>
    <property type="match status" value="1"/>
</dbReference>
<keyword evidence="2 5" id="KW-0694">RNA-binding</keyword>
<comment type="caution">
    <text evidence="9">The sequence shown here is derived from an EMBL/GenBank/DDBJ whole genome shotgun (WGS) entry which is preliminary data.</text>
</comment>
<dbReference type="InterPro" id="IPR020930">
    <property type="entry name" value="Ribosomal_uL5_bac-type"/>
</dbReference>